<gene>
    <name evidence="2" type="ORF">SNE40_006078</name>
</gene>
<feature type="chain" id="PRO_5042863890" evidence="1">
    <location>
        <begin position="23"/>
        <end position="99"/>
    </location>
</feature>
<name>A0AAN8PVM3_PATCE</name>
<keyword evidence="1" id="KW-0732">Signal</keyword>
<comment type="caution">
    <text evidence="2">The sequence shown here is derived from an EMBL/GenBank/DDBJ whole genome shotgun (WGS) entry which is preliminary data.</text>
</comment>
<accession>A0AAN8PVM3</accession>
<dbReference type="AlphaFoldDB" id="A0AAN8PVM3"/>
<feature type="signal peptide" evidence="1">
    <location>
        <begin position="1"/>
        <end position="22"/>
    </location>
</feature>
<evidence type="ECO:0000313" key="3">
    <source>
        <dbReference type="Proteomes" id="UP001347796"/>
    </source>
</evidence>
<evidence type="ECO:0000256" key="1">
    <source>
        <dbReference type="SAM" id="SignalP"/>
    </source>
</evidence>
<evidence type="ECO:0000313" key="2">
    <source>
        <dbReference type="EMBL" id="KAK6186807.1"/>
    </source>
</evidence>
<organism evidence="2 3">
    <name type="scientific">Patella caerulea</name>
    <name type="common">Rayed Mediterranean limpet</name>
    <dbReference type="NCBI Taxonomy" id="87958"/>
    <lineage>
        <taxon>Eukaryota</taxon>
        <taxon>Metazoa</taxon>
        <taxon>Spiralia</taxon>
        <taxon>Lophotrochozoa</taxon>
        <taxon>Mollusca</taxon>
        <taxon>Gastropoda</taxon>
        <taxon>Patellogastropoda</taxon>
        <taxon>Patelloidea</taxon>
        <taxon>Patellidae</taxon>
        <taxon>Patella</taxon>
    </lineage>
</organism>
<proteinExistence type="predicted"/>
<sequence>MKSHVTLFACVLLAVCVYESEAGCVSVVGCMRDLFVCKRNELTQNLAVDCCKVYRDCYFECKPTSRSPPCKNKAEGKRGSWNKRYSYGTDMLGDILAGY</sequence>
<keyword evidence="3" id="KW-1185">Reference proteome</keyword>
<protein>
    <submittedName>
        <fullName evidence="2">Uncharacterized protein</fullName>
    </submittedName>
</protein>
<dbReference type="EMBL" id="JAZGQO010000005">
    <property type="protein sequence ID" value="KAK6186807.1"/>
    <property type="molecule type" value="Genomic_DNA"/>
</dbReference>
<dbReference type="Proteomes" id="UP001347796">
    <property type="component" value="Unassembled WGS sequence"/>
</dbReference>
<reference evidence="2 3" key="1">
    <citation type="submission" date="2024-01" db="EMBL/GenBank/DDBJ databases">
        <title>The genome of the rayed Mediterranean limpet Patella caerulea (Linnaeus, 1758).</title>
        <authorList>
            <person name="Anh-Thu Weber A."/>
            <person name="Halstead-Nussloch G."/>
        </authorList>
    </citation>
    <scope>NUCLEOTIDE SEQUENCE [LARGE SCALE GENOMIC DNA]</scope>
    <source>
        <strain evidence="2">AATW-2023a</strain>
        <tissue evidence="2">Whole specimen</tissue>
    </source>
</reference>